<dbReference type="GO" id="GO:0005230">
    <property type="term" value="F:extracellular ligand-gated monoatomic ion channel activity"/>
    <property type="evidence" value="ECO:0007669"/>
    <property type="project" value="UniProtKB-ARBA"/>
</dbReference>
<protein>
    <submittedName>
        <fullName evidence="5">Neur_chan_memb domain-containing protein</fullName>
    </submittedName>
</protein>
<keyword evidence="1" id="KW-0812">Transmembrane</keyword>
<evidence type="ECO:0000313" key="4">
    <source>
        <dbReference type="Proteomes" id="UP000270296"/>
    </source>
</evidence>
<feature type="transmembrane region" description="Helical" evidence="1">
    <location>
        <begin position="217"/>
        <end position="237"/>
    </location>
</feature>
<feature type="transmembrane region" description="Helical" evidence="1">
    <location>
        <begin position="107"/>
        <end position="128"/>
    </location>
</feature>
<dbReference type="Gene3D" id="1.20.58.390">
    <property type="entry name" value="Neurotransmitter-gated ion-channel transmembrane domain"/>
    <property type="match status" value="1"/>
</dbReference>
<sequence>MEMHPSRGHAVYNPEKEAYLRQYPAGLWDELTVTFTFKRRYGWYILQGYLPTYLIIFITWISFHLGTLAMPARTLLGVNSMLAMTFQFGTLISNLPRVSYIKAIDVWMLSGMTFVFASLVELAMIGHLTQVQNRKKAKAKKMQQLETNQSPIFPQRKAMAYAPLAPLTAAGVDYKDFAEIRFNSLAPTKWMSSSSSTTKRAPSFDVWTPDYVDRMSAILFPVMFILFNVFYWGYYAVIAK</sequence>
<dbReference type="PRINTS" id="PR00253">
    <property type="entry name" value="GABAARECEPTR"/>
</dbReference>
<dbReference type="SUPFAM" id="SSF90112">
    <property type="entry name" value="Neurotransmitter-gated ion-channel transmembrane pore"/>
    <property type="match status" value="1"/>
</dbReference>
<evidence type="ECO:0000256" key="1">
    <source>
        <dbReference type="SAM" id="Phobius"/>
    </source>
</evidence>
<dbReference type="WBParaSite" id="SBAD_0001025101-mRNA-1">
    <property type="protein sequence ID" value="SBAD_0001025101-mRNA-1"/>
    <property type="gene ID" value="SBAD_0001025101"/>
</dbReference>
<reference evidence="5" key="1">
    <citation type="submission" date="2016-06" db="UniProtKB">
        <authorList>
            <consortium name="WormBaseParasite"/>
        </authorList>
    </citation>
    <scope>IDENTIFICATION</scope>
</reference>
<feature type="domain" description="Neurotransmitter-gated ion-channel transmembrane" evidence="2">
    <location>
        <begin position="49"/>
        <end position="161"/>
    </location>
</feature>
<reference evidence="3 4" key="2">
    <citation type="submission" date="2018-11" db="EMBL/GenBank/DDBJ databases">
        <authorList>
            <consortium name="Pathogen Informatics"/>
        </authorList>
    </citation>
    <scope>NUCLEOTIDE SEQUENCE [LARGE SCALE GENOMIC DNA]</scope>
</reference>
<accession>A0A183J202</accession>
<feature type="transmembrane region" description="Helical" evidence="1">
    <location>
        <begin position="41"/>
        <end position="63"/>
    </location>
</feature>
<dbReference type="GO" id="GO:0016020">
    <property type="term" value="C:membrane"/>
    <property type="evidence" value="ECO:0007669"/>
    <property type="project" value="InterPro"/>
</dbReference>
<dbReference type="InterPro" id="IPR038050">
    <property type="entry name" value="Neuro_actylchol_rec"/>
</dbReference>
<keyword evidence="4" id="KW-1185">Reference proteome</keyword>
<dbReference type="OrthoDB" id="442503at2759"/>
<dbReference type="InterPro" id="IPR036719">
    <property type="entry name" value="Neuro-gated_channel_TM_sf"/>
</dbReference>
<name>A0A183J202_9BILA</name>
<gene>
    <name evidence="3" type="ORF">SBAD_LOCUS9900</name>
</gene>
<dbReference type="Proteomes" id="UP000270296">
    <property type="component" value="Unassembled WGS sequence"/>
</dbReference>
<keyword evidence="1" id="KW-1133">Transmembrane helix</keyword>
<dbReference type="Pfam" id="PF02932">
    <property type="entry name" value="Neur_chan_memb"/>
    <property type="match status" value="1"/>
</dbReference>
<proteinExistence type="predicted"/>
<evidence type="ECO:0000313" key="3">
    <source>
        <dbReference type="EMBL" id="VDP27023.1"/>
    </source>
</evidence>
<dbReference type="InterPro" id="IPR006201">
    <property type="entry name" value="Neur_channel"/>
</dbReference>
<dbReference type="InterPro" id="IPR006029">
    <property type="entry name" value="Neurotrans-gated_channel_TM"/>
</dbReference>
<dbReference type="PANTHER" id="PTHR18945">
    <property type="entry name" value="NEUROTRANSMITTER GATED ION CHANNEL"/>
    <property type="match status" value="1"/>
</dbReference>
<dbReference type="GO" id="GO:0004888">
    <property type="term" value="F:transmembrane signaling receptor activity"/>
    <property type="evidence" value="ECO:0007669"/>
    <property type="project" value="InterPro"/>
</dbReference>
<dbReference type="InterPro" id="IPR006028">
    <property type="entry name" value="GABAA/Glycine_rcpt"/>
</dbReference>
<evidence type="ECO:0000259" key="2">
    <source>
        <dbReference type="Pfam" id="PF02932"/>
    </source>
</evidence>
<dbReference type="AlphaFoldDB" id="A0A183J202"/>
<dbReference type="CDD" id="cd19049">
    <property type="entry name" value="LGIC_TM_anion"/>
    <property type="match status" value="1"/>
</dbReference>
<dbReference type="EMBL" id="UZAM01013319">
    <property type="protein sequence ID" value="VDP27023.1"/>
    <property type="molecule type" value="Genomic_DNA"/>
</dbReference>
<evidence type="ECO:0000313" key="5">
    <source>
        <dbReference type="WBParaSite" id="SBAD_0001025101-mRNA-1"/>
    </source>
</evidence>
<keyword evidence="1" id="KW-0472">Membrane</keyword>
<organism evidence="5">
    <name type="scientific">Soboliphyme baturini</name>
    <dbReference type="NCBI Taxonomy" id="241478"/>
    <lineage>
        <taxon>Eukaryota</taxon>
        <taxon>Metazoa</taxon>
        <taxon>Ecdysozoa</taxon>
        <taxon>Nematoda</taxon>
        <taxon>Enoplea</taxon>
        <taxon>Dorylaimia</taxon>
        <taxon>Dioctophymatida</taxon>
        <taxon>Dioctophymatoidea</taxon>
        <taxon>Soboliphymatidae</taxon>
        <taxon>Soboliphyme</taxon>
    </lineage>
</organism>